<evidence type="ECO:0000313" key="3">
    <source>
        <dbReference type="Proteomes" id="UP000655588"/>
    </source>
</evidence>
<feature type="transmembrane region" description="Helical" evidence="1">
    <location>
        <begin position="212"/>
        <end position="232"/>
    </location>
</feature>
<dbReference type="EMBL" id="WNWW01000455">
    <property type="protein sequence ID" value="KAF3424629.1"/>
    <property type="molecule type" value="Genomic_DNA"/>
</dbReference>
<sequence length="315" mass="37210">MEVAAALSFFVMAVMKYFIFMVREAGIHCRLLLLNYYLNYYLNYLCLYLNYYLSFILYYISIYYEFMDNSKMKEENVLHSLFSQKYEFAEISDSQVAANEISEMLVHRHKLRINEWDSKHPLKGFAYVILLTSVTFNIFIFCYIGELLAEEVLAWCLQTDFNNNIVIIKIVAVRKTVKVSEKSYMIDWYRMPWQESPGIALMISMSRSTNKITAGKIIELSISSFGSFLLLYNSQENLKNYSIVQSITLQLLYIISILFIILLIYYLLLTYLFYILVTFKFLYLLISEMVADEVSCIKLIFYLSRCLNGKHFNEK</sequence>
<dbReference type="AlphaFoldDB" id="A0A833RJ41"/>
<gene>
    <name evidence="2" type="ORF">E2986_07795</name>
</gene>
<feature type="transmembrane region" description="Helical" evidence="1">
    <location>
        <begin position="124"/>
        <end position="144"/>
    </location>
</feature>
<keyword evidence="1" id="KW-0472">Membrane</keyword>
<accession>A0A833RJ41</accession>
<feature type="transmembrane region" description="Helical" evidence="1">
    <location>
        <begin position="6"/>
        <end position="22"/>
    </location>
</feature>
<protein>
    <submittedName>
        <fullName evidence="2">Uncharacterized protein</fullName>
    </submittedName>
</protein>
<keyword evidence="1" id="KW-0812">Transmembrane</keyword>
<evidence type="ECO:0000313" key="2">
    <source>
        <dbReference type="EMBL" id="KAF3424629.1"/>
    </source>
</evidence>
<comment type="caution">
    <text evidence="2">The sequence shown here is derived from an EMBL/GenBank/DDBJ whole genome shotgun (WGS) entry which is preliminary data.</text>
</comment>
<organism evidence="2 3">
    <name type="scientific">Frieseomelitta varia</name>
    <dbReference type="NCBI Taxonomy" id="561572"/>
    <lineage>
        <taxon>Eukaryota</taxon>
        <taxon>Metazoa</taxon>
        <taxon>Ecdysozoa</taxon>
        <taxon>Arthropoda</taxon>
        <taxon>Hexapoda</taxon>
        <taxon>Insecta</taxon>
        <taxon>Pterygota</taxon>
        <taxon>Neoptera</taxon>
        <taxon>Endopterygota</taxon>
        <taxon>Hymenoptera</taxon>
        <taxon>Apocrita</taxon>
        <taxon>Aculeata</taxon>
        <taxon>Apoidea</taxon>
        <taxon>Anthophila</taxon>
        <taxon>Apidae</taxon>
        <taxon>Frieseomelitta</taxon>
    </lineage>
</organism>
<evidence type="ECO:0000256" key="1">
    <source>
        <dbReference type="SAM" id="Phobius"/>
    </source>
</evidence>
<feature type="transmembrane region" description="Helical" evidence="1">
    <location>
        <begin position="252"/>
        <end position="277"/>
    </location>
</feature>
<reference evidence="2" key="1">
    <citation type="submission" date="2019-11" db="EMBL/GenBank/DDBJ databases">
        <title>The nuclear and mitochondrial genomes of Frieseomelitta varia - a highly eusocial stingless bee (Meliponini) with a permanently sterile worker caste.</title>
        <authorList>
            <person name="Freitas F.C.P."/>
            <person name="Lourenco A.P."/>
            <person name="Nunes F.M.F."/>
            <person name="Paschoal A.R."/>
            <person name="Abreu F.C.P."/>
            <person name="Barbin F.O."/>
            <person name="Bataglia L."/>
            <person name="Cardoso-Junior C.A.M."/>
            <person name="Cervoni M.S."/>
            <person name="Silva S.R."/>
            <person name="Dalarmi F."/>
            <person name="Del Lama M.A."/>
            <person name="Depintor T.S."/>
            <person name="Ferreira K.M."/>
            <person name="Goria P.S."/>
            <person name="Jaskot M.C."/>
            <person name="Lago D.C."/>
            <person name="Luna-Lucena D."/>
            <person name="Moda L.M."/>
            <person name="Nascimento L."/>
            <person name="Pedrino M."/>
            <person name="Rabico F.O."/>
            <person name="Sanches F.C."/>
            <person name="Santos D.E."/>
            <person name="Santos C.G."/>
            <person name="Vieira J."/>
            <person name="Lopes T.F."/>
            <person name="Barchuk A.R."/>
            <person name="Hartfelder K."/>
            <person name="Simoes Z.L.P."/>
            <person name="Bitondi M.M.G."/>
            <person name="Pinheiro D.G."/>
        </authorList>
    </citation>
    <scope>NUCLEOTIDE SEQUENCE</scope>
    <source>
        <strain evidence="2">USP_RPSP 00005682</strain>
        <tissue evidence="2">Whole individual</tissue>
    </source>
</reference>
<keyword evidence="3" id="KW-1185">Reference proteome</keyword>
<proteinExistence type="predicted"/>
<dbReference type="Proteomes" id="UP000655588">
    <property type="component" value="Unassembled WGS sequence"/>
</dbReference>
<feature type="transmembrane region" description="Helical" evidence="1">
    <location>
        <begin position="42"/>
        <end position="64"/>
    </location>
</feature>
<name>A0A833RJ41_9HYME</name>
<keyword evidence="1" id="KW-1133">Transmembrane helix</keyword>